<accession>A0ABT1S3T8</accession>
<gene>
    <name evidence="2" type="ORF">NE695_17010</name>
</gene>
<dbReference type="Proteomes" id="UP001524473">
    <property type="component" value="Unassembled WGS sequence"/>
</dbReference>
<keyword evidence="3" id="KW-1185">Reference proteome</keyword>
<sequence>MIMVNYERLYHACVLESSRLIDVLDARAKENPDSRQGCFEASSRLQKLLLEWEEQYIEEVEDTPPVKALPFEPCLGAVTRLRVPPVWLGRIGSLLLVCLFSLLAVF</sequence>
<proteinExistence type="predicted"/>
<keyword evidence="1" id="KW-1133">Transmembrane helix</keyword>
<protein>
    <submittedName>
        <fullName evidence="2">Uncharacterized protein</fullName>
    </submittedName>
</protein>
<evidence type="ECO:0000256" key="1">
    <source>
        <dbReference type="SAM" id="Phobius"/>
    </source>
</evidence>
<dbReference type="EMBL" id="JANFZH010000059">
    <property type="protein sequence ID" value="MCQ4841613.1"/>
    <property type="molecule type" value="Genomic_DNA"/>
</dbReference>
<dbReference type="RefSeq" id="WP_147578475.1">
    <property type="nucleotide sequence ID" value="NZ_CABKVV010000009.1"/>
</dbReference>
<feature type="transmembrane region" description="Helical" evidence="1">
    <location>
        <begin position="87"/>
        <end position="105"/>
    </location>
</feature>
<comment type="caution">
    <text evidence="2">The sequence shown here is derived from an EMBL/GenBank/DDBJ whole genome shotgun (WGS) entry which is preliminary data.</text>
</comment>
<reference evidence="2 3" key="1">
    <citation type="submission" date="2022-06" db="EMBL/GenBank/DDBJ databases">
        <title>Isolation of gut microbiota from human fecal samples.</title>
        <authorList>
            <person name="Pamer E.G."/>
            <person name="Barat B."/>
            <person name="Waligurski E."/>
            <person name="Medina S."/>
            <person name="Paddock L."/>
            <person name="Mostad J."/>
        </authorList>
    </citation>
    <scope>NUCLEOTIDE SEQUENCE [LARGE SCALE GENOMIC DNA]</scope>
    <source>
        <strain evidence="2 3">DFI.9.73</strain>
    </source>
</reference>
<name>A0ABT1S3T8_9FIRM</name>
<dbReference type="GeneID" id="90531015"/>
<evidence type="ECO:0000313" key="2">
    <source>
        <dbReference type="EMBL" id="MCQ4841613.1"/>
    </source>
</evidence>
<keyword evidence="1" id="KW-0812">Transmembrane</keyword>
<evidence type="ECO:0000313" key="3">
    <source>
        <dbReference type="Proteomes" id="UP001524473"/>
    </source>
</evidence>
<organism evidence="2 3">
    <name type="scientific">Neglectibacter timonensis</name>
    <dbReference type="NCBI Taxonomy" id="1776382"/>
    <lineage>
        <taxon>Bacteria</taxon>
        <taxon>Bacillati</taxon>
        <taxon>Bacillota</taxon>
        <taxon>Clostridia</taxon>
        <taxon>Eubacteriales</taxon>
        <taxon>Oscillospiraceae</taxon>
        <taxon>Neglectibacter</taxon>
    </lineage>
</organism>
<keyword evidence="1" id="KW-0472">Membrane</keyword>